<dbReference type="GeneID" id="106078125"/>
<feature type="domain" description="Neurotransmitter-gated ion-channel transmembrane" evidence="7">
    <location>
        <begin position="241"/>
        <end position="358"/>
    </location>
</feature>
<dbReference type="SUPFAM" id="SSF63712">
    <property type="entry name" value="Nicotinic receptor ligand binding domain-like"/>
    <property type="match status" value="1"/>
</dbReference>
<dbReference type="GO" id="GO:0016020">
    <property type="term" value="C:membrane"/>
    <property type="evidence" value="ECO:0007669"/>
    <property type="project" value="UniProtKB-SubCell"/>
</dbReference>
<evidence type="ECO:0000256" key="4">
    <source>
        <dbReference type="ARBA" id="ARBA00023136"/>
    </source>
</evidence>
<dbReference type="GO" id="GO:0005230">
    <property type="term" value="F:extracellular ligand-gated monoatomic ion channel activity"/>
    <property type="evidence" value="ECO:0007669"/>
    <property type="project" value="InterPro"/>
</dbReference>
<dbReference type="Pfam" id="PF02932">
    <property type="entry name" value="Neur_chan_memb"/>
    <property type="match status" value="1"/>
</dbReference>
<accession>A0A9W3B7A1</accession>
<evidence type="ECO:0000256" key="5">
    <source>
        <dbReference type="RuleBase" id="RU000687"/>
    </source>
</evidence>
<gene>
    <name evidence="9" type="primary">LOC106078125</name>
</gene>
<proteinExistence type="inferred from homology"/>
<dbReference type="InterPro" id="IPR018000">
    <property type="entry name" value="Neurotransmitter_ion_chnl_CS"/>
</dbReference>
<dbReference type="RefSeq" id="XP_055895351.1">
    <property type="nucleotide sequence ID" value="XM_056039376.1"/>
</dbReference>
<keyword evidence="5" id="KW-0406">Ion transport</keyword>
<keyword evidence="5" id="KW-0732">Signal</keyword>
<keyword evidence="8" id="KW-1185">Reference proteome</keyword>
<keyword evidence="2 5" id="KW-0812">Transmembrane</keyword>
<sequence>MMLLALCLLLNTVTVPLIYGTTYENTMAIFKDKLGSDNYHTEVRPIKNQNNVLRVYVEFQIVAIVKVDEISQSFTSNGFVYFIWTDEMVAWDPNNYGGQILIHPLPEDIWRPRVVLRNTLGDRDIFDDNKAPVFVTCLGQVNWVPGSLFPASCELDMTSYPFDTQTCAIRLVAMSVSSDEMQFYSEPGAKVGKDFFTSNGEWELIDSSTVISNLSAGGTNLSSVDFHLVLRRRPYFLLLNIVLPVVFLSFLNILVFSIPVESGEKVGYGITVLLALSVFMSIISGMLPRSSTLPRVTIYLFILLAISVLTVVDSIIIVYIYHKEEKEEKHLKAKKGFQTVFTKIKHLHRAEAPLESANKIPPKLQLAPNNPDKVLRTQTSFAVSSVPDPPTYKENQDYTGDNFNRNKYKLIGKYVDLVSFILFFLLWLSVTVAFMIDIAF</sequence>
<evidence type="ECO:0000313" key="9">
    <source>
        <dbReference type="RefSeq" id="XP_055895351.1"/>
    </source>
</evidence>
<dbReference type="Gene3D" id="2.70.170.10">
    <property type="entry name" value="Neurotransmitter-gated ion-channel ligand-binding domain"/>
    <property type="match status" value="1"/>
</dbReference>
<evidence type="ECO:0000313" key="8">
    <source>
        <dbReference type="Proteomes" id="UP001165740"/>
    </source>
</evidence>
<evidence type="ECO:0000259" key="7">
    <source>
        <dbReference type="Pfam" id="PF02932"/>
    </source>
</evidence>
<dbReference type="CDD" id="cd19051">
    <property type="entry name" value="LGIC_TM_cation"/>
    <property type="match status" value="1"/>
</dbReference>
<feature type="transmembrane region" description="Helical" evidence="5">
    <location>
        <begin position="266"/>
        <end position="286"/>
    </location>
</feature>
<organism evidence="8 9">
    <name type="scientific">Biomphalaria glabrata</name>
    <name type="common">Bloodfluke planorb</name>
    <name type="synonym">Freshwater snail</name>
    <dbReference type="NCBI Taxonomy" id="6526"/>
    <lineage>
        <taxon>Eukaryota</taxon>
        <taxon>Metazoa</taxon>
        <taxon>Spiralia</taxon>
        <taxon>Lophotrochozoa</taxon>
        <taxon>Mollusca</taxon>
        <taxon>Gastropoda</taxon>
        <taxon>Heterobranchia</taxon>
        <taxon>Euthyneura</taxon>
        <taxon>Panpulmonata</taxon>
        <taxon>Hygrophila</taxon>
        <taxon>Lymnaeoidea</taxon>
        <taxon>Planorbidae</taxon>
        <taxon>Biomphalaria</taxon>
    </lineage>
</organism>
<keyword evidence="4 5" id="KW-0472">Membrane</keyword>
<evidence type="ECO:0000256" key="2">
    <source>
        <dbReference type="ARBA" id="ARBA00022692"/>
    </source>
</evidence>
<reference evidence="9" key="1">
    <citation type="submission" date="2025-08" db="UniProtKB">
        <authorList>
            <consortium name="RefSeq"/>
        </authorList>
    </citation>
    <scope>IDENTIFICATION</scope>
</reference>
<feature type="transmembrane region" description="Helical" evidence="5">
    <location>
        <begin position="414"/>
        <end position="436"/>
    </location>
</feature>
<keyword evidence="5" id="KW-0813">Transport</keyword>
<dbReference type="SUPFAM" id="SSF90112">
    <property type="entry name" value="Neurotransmitter-gated ion-channel transmembrane pore"/>
    <property type="match status" value="1"/>
</dbReference>
<dbReference type="InterPro" id="IPR006029">
    <property type="entry name" value="Neurotrans-gated_channel_TM"/>
</dbReference>
<dbReference type="GO" id="GO:0004888">
    <property type="term" value="F:transmembrane signaling receptor activity"/>
    <property type="evidence" value="ECO:0007669"/>
    <property type="project" value="InterPro"/>
</dbReference>
<dbReference type="InterPro" id="IPR036734">
    <property type="entry name" value="Neur_chan_lig-bd_sf"/>
</dbReference>
<protein>
    <submittedName>
        <fullName evidence="9">Neuronal acetylcholine receptor subunit beta-3-like</fullName>
    </submittedName>
</protein>
<comment type="subcellular location">
    <subcellularLocation>
        <location evidence="1">Membrane</location>
        <topology evidence="1">Multi-pass membrane protein</topology>
    </subcellularLocation>
</comment>
<dbReference type="Gene3D" id="1.20.58.390">
    <property type="entry name" value="Neurotransmitter-gated ion-channel transmembrane domain"/>
    <property type="match status" value="1"/>
</dbReference>
<name>A0A9W3B7A1_BIOGL</name>
<comment type="similarity">
    <text evidence="5">Belongs to the ligand-gated ion channel (TC 1.A.9) family.</text>
</comment>
<dbReference type="InterPro" id="IPR038050">
    <property type="entry name" value="Neuro_actylchol_rec"/>
</dbReference>
<dbReference type="InterPro" id="IPR006201">
    <property type="entry name" value="Neur_channel"/>
</dbReference>
<dbReference type="InterPro" id="IPR006202">
    <property type="entry name" value="Neur_chan_lig-bd"/>
</dbReference>
<evidence type="ECO:0000256" key="1">
    <source>
        <dbReference type="ARBA" id="ARBA00004141"/>
    </source>
</evidence>
<feature type="transmembrane region" description="Helical" evidence="5">
    <location>
        <begin position="235"/>
        <end position="254"/>
    </location>
</feature>
<feature type="chain" id="PRO_5041019145" evidence="5">
    <location>
        <begin position="21"/>
        <end position="440"/>
    </location>
</feature>
<keyword evidence="5" id="KW-0407">Ion channel</keyword>
<dbReference type="OrthoDB" id="5809364at2759"/>
<evidence type="ECO:0000259" key="6">
    <source>
        <dbReference type="Pfam" id="PF02931"/>
    </source>
</evidence>
<dbReference type="Proteomes" id="UP001165740">
    <property type="component" value="Chromosome 8"/>
</dbReference>
<dbReference type="PROSITE" id="PS00236">
    <property type="entry name" value="NEUROTR_ION_CHANNEL"/>
    <property type="match status" value="1"/>
</dbReference>
<dbReference type="CDD" id="cd18989">
    <property type="entry name" value="LGIC_ECD_cation"/>
    <property type="match status" value="1"/>
</dbReference>
<keyword evidence="3 5" id="KW-1133">Transmembrane helix</keyword>
<feature type="signal peptide" evidence="5">
    <location>
        <begin position="1"/>
        <end position="20"/>
    </location>
</feature>
<dbReference type="InterPro" id="IPR036719">
    <property type="entry name" value="Neuro-gated_channel_TM_sf"/>
</dbReference>
<dbReference type="PANTHER" id="PTHR18945">
    <property type="entry name" value="NEUROTRANSMITTER GATED ION CHANNEL"/>
    <property type="match status" value="1"/>
</dbReference>
<dbReference type="PRINTS" id="PR00252">
    <property type="entry name" value="NRIONCHANNEL"/>
</dbReference>
<dbReference type="FunFam" id="2.70.170.10:FF:000028">
    <property type="entry name" value="AcetylCholine Receptor"/>
    <property type="match status" value="1"/>
</dbReference>
<feature type="domain" description="Neurotransmitter-gated ion-channel ligand-binding" evidence="6">
    <location>
        <begin position="37"/>
        <end position="234"/>
    </location>
</feature>
<dbReference type="OMA" id="IYCANIT"/>
<evidence type="ECO:0000256" key="3">
    <source>
        <dbReference type="ARBA" id="ARBA00022989"/>
    </source>
</evidence>
<dbReference type="AlphaFoldDB" id="A0A9W3B7A1"/>
<feature type="transmembrane region" description="Helical" evidence="5">
    <location>
        <begin position="298"/>
        <end position="321"/>
    </location>
</feature>
<dbReference type="Pfam" id="PF02931">
    <property type="entry name" value="Neur_chan_LBD"/>
    <property type="match status" value="1"/>
</dbReference>